<gene>
    <name evidence="2" type="ORF">MSPICULIGERA_LOCUS11692</name>
</gene>
<keyword evidence="3" id="KW-1185">Reference proteome</keyword>
<feature type="non-terminal residue" evidence="2">
    <location>
        <position position="333"/>
    </location>
</feature>
<dbReference type="PANTHER" id="PTHR11036">
    <property type="entry name" value="SEMAPHORIN"/>
    <property type="match status" value="1"/>
</dbReference>
<keyword evidence="1" id="KW-0732">Signal</keyword>
<dbReference type="Gene3D" id="2.130.10.10">
    <property type="entry name" value="YVTN repeat-like/Quinoprotein amine dehydrogenase"/>
    <property type="match status" value="1"/>
</dbReference>
<organism evidence="2 3">
    <name type="scientific">Mesorhabditis spiculigera</name>
    <dbReference type="NCBI Taxonomy" id="96644"/>
    <lineage>
        <taxon>Eukaryota</taxon>
        <taxon>Metazoa</taxon>
        <taxon>Ecdysozoa</taxon>
        <taxon>Nematoda</taxon>
        <taxon>Chromadorea</taxon>
        <taxon>Rhabditida</taxon>
        <taxon>Rhabditina</taxon>
        <taxon>Rhabditomorpha</taxon>
        <taxon>Rhabditoidea</taxon>
        <taxon>Rhabditidae</taxon>
        <taxon>Mesorhabditinae</taxon>
        <taxon>Mesorhabditis</taxon>
    </lineage>
</organism>
<dbReference type="GO" id="GO:0071526">
    <property type="term" value="P:semaphorin-plexin signaling pathway"/>
    <property type="evidence" value="ECO:0007669"/>
    <property type="project" value="TreeGrafter"/>
</dbReference>
<dbReference type="InterPro" id="IPR036179">
    <property type="entry name" value="Ig-like_dom_sf"/>
</dbReference>
<dbReference type="SUPFAM" id="SSF48726">
    <property type="entry name" value="Immunoglobulin"/>
    <property type="match status" value="1"/>
</dbReference>
<dbReference type="GO" id="GO:0005886">
    <property type="term" value="C:plasma membrane"/>
    <property type="evidence" value="ECO:0007669"/>
    <property type="project" value="TreeGrafter"/>
</dbReference>
<proteinExistence type="predicted"/>
<dbReference type="InterPro" id="IPR036352">
    <property type="entry name" value="Semap_dom_sf"/>
</dbReference>
<dbReference type="GO" id="GO:0045499">
    <property type="term" value="F:chemorepellent activity"/>
    <property type="evidence" value="ECO:0007669"/>
    <property type="project" value="TreeGrafter"/>
</dbReference>
<dbReference type="GO" id="GO:0007411">
    <property type="term" value="P:axon guidance"/>
    <property type="evidence" value="ECO:0007669"/>
    <property type="project" value="TreeGrafter"/>
</dbReference>
<dbReference type="InterPro" id="IPR027231">
    <property type="entry name" value="Semaphorin"/>
</dbReference>
<name>A0AA36CQB2_9BILA</name>
<dbReference type="InterPro" id="IPR015943">
    <property type="entry name" value="WD40/YVTN_repeat-like_dom_sf"/>
</dbReference>
<feature type="chain" id="PRO_5041378736" description="Sema domain-containing protein" evidence="1">
    <location>
        <begin position="20"/>
        <end position="333"/>
    </location>
</feature>
<evidence type="ECO:0000313" key="2">
    <source>
        <dbReference type="EMBL" id="CAJ0573331.1"/>
    </source>
</evidence>
<reference evidence="2" key="1">
    <citation type="submission" date="2023-06" db="EMBL/GenBank/DDBJ databases">
        <authorList>
            <person name="Delattre M."/>
        </authorList>
    </citation>
    <scope>NUCLEOTIDE SEQUENCE</scope>
    <source>
        <strain evidence="2">AF72</strain>
    </source>
</reference>
<accession>A0AA36CQB2</accession>
<dbReference type="EMBL" id="CATQJA010002617">
    <property type="protein sequence ID" value="CAJ0573331.1"/>
    <property type="molecule type" value="Genomic_DNA"/>
</dbReference>
<evidence type="ECO:0000256" key="1">
    <source>
        <dbReference type="SAM" id="SignalP"/>
    </source>
</evidence>
<dbReference type="PANTHER" id="PTHR11036:SF127">
    <property type="entry name" value="SEMAPHORIN-1A"/>
    <property type="match status" value="1"/>
</dbReference>
<evidence type="ECO:0008006" key="4">
    <source>
        <dbReference type="Google" id="ProtNLM"/>
    </source>
</evidence>
<comment type="caution">
    <text evidence="2">The sequence shown here is derived from an EMBL/GenBank/DDBJ whole genome shotgun (WGS) entry which is preliminary data.</text>
</comment>
<dbReference type="Proteomes" id="UP001177023">
    <property type="component" value="Unassembled WGS sequence"/>
</dbReference>
<evidence type="ECO:0000313" key="3">
    <source>
        <dbReference type="Proteomes" id="UP001177023"/>
    </source>
</evidence>
<protein>
    <recommendedName>
        <fullName evidence="4">Sema domain-containing protein</fullName>
    </recommendedName>
</protein>
<dbReference type="SUPFAM" id="SSF101912">
    <property type="entry name" value="Sema domain"/>
    <property type="match status" value="1"/>
</dbReference>
<sequence length="333" mass="37792">MRELLFRLVFQILLLGAASRIVRQPEYSFTRGPLDYRSVLLDAESASLFVGARGRLFRLWAYNVNDTSEKLFTEKLLSVSPSELAECRAAGNSEEECENSVRKMFLRDAIFHHLLIDSRQEHNVVFAIDAPSSRLWRLAHWRDGSDWRLETIESASVLSTPCAIDPYCSWNVARAQCHPREKLHHQSPGWVSSWAGRGAPECKTVGRPVLTKAFPGDAVHLETQPGSVWLRDGVRIESGPRTVFTSESGLVLFDVAKKDNGDYEAMADGRQIVKYRLIVDHEDCEQPKTIESLKAAQRQYCKRMDGHKRAMAEWHSQKQQCPITQNVSGNPLR</sequence>
<dbReference type="AlphaFoldDB" id="A0AA36CQB2"/>
<feature type="signal peptide" evidence="1">
    <location>
        <begin position="1"/>
        <end position="19"/>
    </location>
</feature>
<dbReference type="GO" id="GO:0030215">
    <property type="term" value="F:semaphorin receptor binding"/>
    <property type="evidence" value="ECO:0007669"/>
    <property type="project" value="InterPro"/>
</dbReference>
<dbReference type="GO" id="GO:0030335">
    <property type="term" value="P:positive regulation of cell migration"/>
    <property type="evidence" value="ECO:0007669"/>
    <property type="project" value="TreeGrafter"/>
</dbReference>